<dbReference type="PANTHER" id="PTHR35711:SF1">
    <property type="entry name" value="ECTODERMAL, ISOFORM F"/>
    <property type="match status" value="1"/>
</dbReference>
<dbReference type="PANTHER" id="PTHR35711">
    <property type="entry name" value="EXPRESSED PROTEIN"/>
    <property type="match status" value="1"/>
</dbReference>
<protein>
    <submittedName>
        <fullName evidence="3">Ribosomal L1 domain-containing protein CG13096-like isoform X1</fullName>
    </submittedName>
</protein>
<feature type="compositionally biased region" description="Basic and acidic residues" evidence="1">
    <location>
        <begin position="73"/>
        <end position="85"/>
    </location>
</feature>
<keyword evidence="2" id="KW-1185">Reference proteome</keyword>
<feature type="compositionally biased region" description="Acidic residues" evidence="1">
    <location>
        <begin position="122"/>
        <end position="171"/>
    </location>
</feature>
<sequence>MEAQLRSSAGVERALLSILELSMVEVVLAAGNSLLWILSAVIRLMSTLVHSLSFDADDLFIVGEMIKGKHVVPRGDSKAEYVPEDKDSDSENDDDEDGEDQEAQDEDGENVSGEEGQGSEGAENEDPEANGEGGSDDDDDDEEDDDDEDEDDDDDDDDDDEDDEEEDDEDVPQPPTKKRK</sequence>
<dbReference type="GeneID" id="120255993"/>
<accession>A0AB40AXM6</accession>
<evidence type="ECO:0000256" key="1">
    <source>
        <dbReference type="SAM" id="MobiDB-lite"/>
    </source>
</evidence>
<gene>
    <name evidence="3" type="primary">LOC120255993</name>
</gene>
<dbReference type="AlphaFoldDB" id="A0AB40AXM6"/>
<organism evidence="2 3">
    <name type="scientific">Dioscorea cayennensis subsp. rotundata</name>
    <name type="common">White Guinea yam</name>
    <name type="synonym">Dioscorea rotundata</name>
    <dbReference type="NCBI Taxonomy" id="55577"/>
    <lineage>
        <taxon>Eukaryota</taxon>
        <taxon>Viridiplantae</taxon>
        <taxon>Streptophyta</taxon>
        <taxon>Embryophyta</taxon>
        <taxon>Tracheophyta</taxon>
        <taxon>Spermatophyta</taxon>
        <taxon>Magnoliopsida</taxon>
        <taxon>Liliopsida</taxon>
        <taxon>Dioscoreales</taxon>
        <taxon>Dioscoreaceae</taxon>
        <taxon>Dioscorea</taxon>
    </lineage>
</organism>
<evidence type="ECO:0000313" key="3">
    <source>
        <dbReference type="RefSeq" id="XP_039119695.1"/>
    </source>
</evidence>
<feature type="compositionally biased region" description="Acidic residues" evidence="1">
    <location>
        <begin position="86"/>
        <end position="109"/>
    </location>
</feature>
<name>A0AB40AXM6_DIOCR</name>
<reference evidence="3" key="1">
    <citation type="submission" date="2025-08" db="UniProtKB">
        <authorList>
            <consortium name="RefSeq"/>
        </authorList>
    </citation>
    <scope>IDENTIFICATION</scope>
</reference>
<proteinExistence type="predicted"/>
<evidence type="ECO:0000313" key="2">
    <source>
        <dbReference type="Proteomes" id="UP001515500"/>
    </source>
</evidence>
<dbReference type="RefSeq" id="XP_039119695.1">
    <property type="nucleotide sequence ID" value="XM_039263761.1"/>
</dbReference>
<dbReference type="Proteomes" id="UP001515500">
    <property type="component" value="Unplaced"/>
</dbReference>
<feature type="region of interest" description="Disordered" evidence="1">
    <location>
        <begin position="72"/>
        <end position="180"/>
    </location>
</feature>